<comment type="caution">
    <text evidence="1">The sequence shown here is derived from an EMBL/GenBank/DDBJ whole genome shotgun (WGS) entry which is preliminary data.</text>
</comment>
<protein>
    <submittedName>
        <fullName evidence="1">Uncharacterized protein</fullName>
    </submittedName>
</protein>
<name>A0A6S7IYR1_PARCT</name>
<sequence>MILEELVGSFVSLFSSLIVHTPPISSETLQRDYSLIFEANPEEDEVYDGLIHREYEQEAPAELPYYEEDISVLVQHAAGQTKRNFCESFFRSCKTNVGLLMAAVFMLGLLTVGLVYMDLNTTNACREWMHNNFSVPSNVRTVRIVGMSVTLLPLYAWFPTCVIMLWGFRELKINHLLSLFLSQSVIISINIAYKVMVFDKITTANVGYRLPGNVIYMSSILCGAYIVARKFKQVSPTVSYSVFRIFFILSFAFLGTCLLAFVYAYVIIKYFTGTEDRIKKAIIAALTPGIVIPVTAIAKYLVLRKCSEIITPDRAFALCYFPRGGSIALYRTMQSGFKNIWLFIGLSLLHGVSNVLSKATLNIRIKIWKLITKCINRTCCGPRLEVRQLNTPRIRRLNADVEIQNILFEYTTVILSQAYLACYLVLSFDVSPWQVIEGSLIRIAISLAIDFVFNIISVFIQIHIYDIPMQKVWLNYWRRHLTANAFIIICTVSYFGASLVSVFASQKYISLFKESKLRNCTSVFS</sequence>
<keyword evidence="2" id="KW-1185">Reference proteome</keyword>
<organism evidence="1 2">
    <name type="scientific">Paramuricea clavata</name>
    <name type="common">Red gorgonian</name>
    <name type="synonym">Violescent sea-whip</name>
    <dbReference type="NCBI Taxonomy" id="317549"/>
    <lineage>
        <taxon>Eukaryota</taxon>
        <taxon>Metazoa</taxon>
        <taxon>Cnidaria</taxon>
        <taxon>Anthozoa</taxon>
        <taxon>Octocorallia</taxon>
        <taxon>Malacalcyonacea</taxon>
        <taxon>Plexauridae</taxon>
        <taxon>Paramuricea</taxon>
    </lineage>
</organism>
<accession>A0A6S7IYR1</accession>
<reference evidence="1" key="1">
    <citation type="submission" date="2020-04" db="EMBL/GenBank/DDBJ databases">
        <authorList>
            <person name="Alioto T."/>
            <person name="Alioto T."/>
            <person name="Gomez Garrido J."/>
        </authorList>
    </citation>
    <scope>NUCLEOTIDE SEQUENCE</scope>
    <source>
        <strain evidence="1">A484AB</strain>
    </source>
</reference>
<dbReference type="OrthoDB" id="5983751at2759"/>
<dbReference type="EMBL" id="CACRXK020013150">
    <property type="protein sequence ID" value="CAB4024645.1"/>
    <property type="molecule type" value="Genomic_DNA"/>
</dbReference>
<dbReference type="Proteomes" id="UP001152795">
    <property type="component" value="Unassembled WGS sequence"/>
</dbReference>
<dbReference type="AlphaFoldDB" id="A0A6S7IYR1"/>
<evidence type="ECO:0000313" key="1">
    <source>
        <dbReference type="EMBL" id="CAB4024645.1"/>
    </source>
</evidence>
<proteinExistence type="predicted"/>
<evidence type="ECO:0000313" key="2">
    <source>
        <dbReference type="Proteomes" id="UP001152795"/>
    </source>
</evidence>
<gene>
    <name evidence="1" type="ORF">PACLA_8A078274</name>
</gene>